<dbReference type="AlphaFoldDB" id="A0A418V2C0"/>
<comment type="caution">
    <text evidence="3">The sequence shown here is derived from an EMBL/GenBank/DDBJ whole genome shotgun (WGS) entry which is preliminary data.</text>
</comment>
<feature type="domain" description="Putative Flp pilus-assembly TadG-like N-terminal" evidence="2">
    <location>
        <begin position="25"/>
        <end position="67"/>
    </location>
</feature>
<protein>
    <submittedName>
        <fullName evidence="3">Pilus assembly protein</fullName>
    </submittedName>
</protein>
<organism evidence="3 4">
    <name type="scientific">Rhodopseudomonas palustris</name>
    <dbReference type="NCBI Taxonomy" id="1076"/>
    <lineage>
        <taxon>Bacteria</taxon>
        <taxon>Pseudomonadati</taxon>
        <taxon>Pseudomonadota</taxon>
        <taxon>Alphaproteobacteria</taxon>
        <taxon>Hyphomicrobiales</taxon>
        <taxon>Nitrobacteraceae</taxon>
        <taxon>Rhodopseudomonas</taxon>
    </lineage>
</organism>
<evidence type="ECO:0000256" key="1">
    <source>
        <dbReference type="SAM" id="Phobius"/>
    </source>
</evidence>
<keyword evidence="1" id="KW-1133">Transmembrane helix</keyword>
<accession>A0A418V2C0</accession>
<proteinExistence type="predicted"/>
<dbReference type="SUPFAM" id="SSF53300">
    <property type="entry name" value="vWA-like"/>
    <property type="match status" value="1"/>
</dbReference>
<keyword evidence="1" id="KW-0812">Transmembrane</keyword>
<dbReference type="Pfam" id="PF13400">
    <property type="entry name" value="Tad"/>
    <property type="match status" value="1"/>
</dbReference>
<feature type="transmembrane region" description="Helical" evidence="1">
    <location>
        <begin position="27"/>
        <end position="49"/>
    </location>
</feature>
<dbReference type="Proteomes" id="UP000285523">
    <property type="component" value="Unassembled WGS sequence"/>
</dbReference>
<dbReference type="Gene3D" id="3.40.50.410">
    <property type="entry name" value="von Willebrand factor, type A domain"/>
    <property type="match status" value="1"/>
</dbReference>
<dbReference type="InterPro" id="IPR028087">
    <property type="entry name" value="Tad_N"/>
</dbReference>
<keyword evidence="1" id="KW-0472">Membrane</keyword>
<gene>
    <name evidence="3" type="ORF">D4Q52_18085</name>
</gene>
<evidence type="ECO:0000259" key="2">
    <source>
        <dbReference type="Pfam" id="PF13400"/>
    </source>
</evidence>
<evidence type="ECO:0000313" key="4">
    <source>
        <dbReference type="Proteomes" id="UP000285523"/>
    </source>
</evidence>
<dbReference type="OrthoDB" id="7522752at2"/>
<sequence>MRAMSVAFFDRVCEAMRRLAGDEHGNIATIFAIMSLPMLAFVGAAVDFARASSARSAMQSALDSTSLMLAKEAATASDLNARAAAVFKALYKHDEVTGVTVSAAYTPQRGTTPGKLVISGAGQLPTTFMKVVGVDKMEVGTSSTTTWASMKLRVALALDNTRSMEADAKLVELKKAAKILVNRLKETVIANGDVYISLVPFHWVVNIGNTSTTKPYLDWTWWDRAGSDTKGKSHAGWTGCVKDRAEPDDISATTSGKFPPELYMASNGKKTIDACTTLQPLLPLTYDFDAINTAIDAMVAVGGTNQPIGLFWAWWTLRSNAPFAAPPKDPNSQYLTAIVLLTDGENTGNAYYEDKSKGKSCNGTSACADVDKRQQLLCDAIKADNGTVIYTVDVNTDKGPSKPVLKACASGESKFFALTKAEQMTDAFEEIAASMRKLRVAQ</sequence>
<evidence type="ECO:0000313" key="3">
    <source>
        <dbReference type="EMBL" id="RJF70209.1"/>
    </source>
</evidence>
<dbReference type="EMBL" id="QYYD01000019">
    <property type="protein sequence ID" value="RJF70209.1"/>
    <property type="molecule type" value="Genomic_DNA"/>
</dbReference>
<reference evidence="3 4" key="1">
    <citation type="submission" date="2018-09" db="EMBL/GenBank/DDBJ databases">
        <title>Draft genome sequence of Rhodopseudomonas palustris 2.1.18.</title>
        <authorList>
            <person name="Robertson S.L."/>
            <person name="Meyer T.E."/>
            <person name="Kyndt J.A."/>
        </authorList>
    </citation>
    <scope>NUCLEOTIDE SEQUENCE [LARGE SCALE GENOMIC DNA]</scope>
    <source>
        <strain evidence="3 4">2.1.18</strain>
    </source>
</reference>
<dbReference type="InterPro" id="IPR036465">
    <property type="entry name" value="vWFA_dom_sf"/>
</dbReference>
<name>A0A418V2C0_RHOPL</name>